<dbReference type="SUPFAM" id="SSF52540">
    <property type="entry name" value="P-loop containing nucleoside triphosphate hydrolases"/>
    <property type="match status" value="1"/>
</dbReference>
<dbReference type="InterPro" id="IPR027417">
    <property type="entry name" value="P-loop_NTPase"/>
</dbReference>
<reference evidence="5 6" key="1">
    <citation type="journal article" date="2017" name="Nat. Commun.">
        <title>Genome assembly with in vitro proximity ligation data and whole-genome triplication in lettuce.</title>
        <authorList>
            <person name="Reyes-Chin-Wo S."/>
            <person name="Wang Z."/>
            <person name="Yang X."/>
            <person name="Kozik A."/>
            <person name="Arikit S."/>
            <person name="Song C."/>
            <person name="Xia L."/>
            <person name="Froenicke L."/>
            <person name="Lavelle D.O."/>
            <person name="Truco M.J."/>
            <person name="Xia R."/>
            <person name="Zhu S."/>
            <person name="Xu C."/>
            <person name="Xu H."/>
            <person name="Xu X."/>
            <person name="Cox K."/>
            <person name="Korf I."/>
            <person name="Meyers B.C."/>
            <person name="Michelmore R.W."/>
        </authorList>
    </citation>
    <scope>NUCLEOTIDE SEQUENCE [LARGE SCALE GENOMIC DNA]</scope>
    <source>
        <strain evidence="6">cv. Salinas</strain>
        <tissue evidence="5">Seedlings</tissue>
    </source>
</reference>
<evidence type="ECO:0000259" key="3">
    <source>
        <dbReference type="Pfam" id="PF00931"/>
    </source>
</evidence>
<dbReference type="Proteomes" id="UP000235145">
    <property type="component" value="Unassembled WGS sequence"/>
</dbReference>
<gene>
    <name evidence="5" type="ORF">LSAT_V11C500265820</name>
</gene>
<protein>
    <recommendedName>
        <fullName evidence="7">NB-ARC domain-containing protein</fullName>
    </recommendedName>
</protein>
<dbReference type="InterPro" id="IPR032675">
    <property type="entry name" value="LRR_dom_sf"/>
</dbReference>
<dbReference type="Gene3D" id="1.10.8.430">
    <property type="entry name" value="Helical domain of apoptotic protease-activating factors"/>
    <property type="match status" value="1"/>
</dbReference>
<evidence type="ECO:0000256" key="1">
    <source>
        <dbReference type="ARBA" id="ARBA00022614"/>
    </source>
</evidence>
<dbReference type="PANTHER" id="PTHR11017:SF305">
    <property type="entry name" value="TMV RESISTANCE PROTEIN N-LIKE"/>
    <property type="match status" value="1"/>
</dbReference>
<dbReference type="InterPro" id="IPR044974">
    <property type="entry name" value="Disease_R_plants"/>
</dbReference>
<dbReference type="InterPro" id="IPR042197">
    <property type="entry name" value="Apaf_helical"/>
</dbReference>
<dbReference type="InterPro" id="IPR058192">
    <property type="entry name" value="WHD_ROQ1-like"/>
</dbReference>
<dbReference type="SUPFAM" id="SSF52058">
    <property type="entry name" value="L domain-like"/>
    <property type="match status" value="1"/>
</dbReference>
<evidence type="ECO:0000313" key="5">
    <source>
        <dbReference type="EMBL" id="KAJ0208563.1"/>
    </source>
</evidence>
<keyword evidence="6" id="KW-1185">Reference proteome</keyword>
<sequence length="574" mass="65414">MNSKFIIDIVNIIRKKLEYKALYIEEKVVGIKDDVDAIESWLQDPSPDAVVLLIAGMGGIGKTTIAKCIFNTNSSFYEDNCFLADINKMVSNQDKEMCRLQSQLLSTILKNDKEETIWNVHEGTDKVTKVISNKKVLVILDYVATRKQLDALLGPKRFYPGSKVIITTRHKDLLTAFSVHPQVHPVGTLSADDAIELFCLYSFHQHQPVEPYISQSQVFVHHCKRLPLALKVLGSSLCGKTIDEWEDTMRQVAANPDPVEIQEVLEISYTNLKCDMDKSIFLHIACFLEGEEKDYIIKLLAQCDLYTVVGIRNLMYRCLVYVEDGRVMMHQLIKEMGREVVRKESPKEPGKRSRLWHHQDCIDVLQDQSGTGKVEGLRIDLQKTEEADSTSAITINNPRKHSLEGKRMHGNDANFEIGALEKMKNLMLLQLNYVMFSGTCRRTLPRKLRLLRWHGCPLEAIPSESCLKKLVVLDMSHSKLKRVWDDLELTKTPDFRRLPGLESLILEGCSSLIKVDESITYLKELALLDLSDCRSLREFPCLPASIVSLRTSVLGLPRAITPWKKYSFQIVRPQ</sequence>
<evidence type="ECO:0000259" key="4">
    <source>
        <dbReference type="Pfam" id="PF23282"/>
    </source>
</evidence>
<name>A0A9R1VNX5_LACSA</name>
<dbReference type="Pfam" id="PF00931">
    <property type="entry name" value="NB-ARC"/>
    <property type="match status" value="1"/>
</dbReference>
<dbReference type="EMBL" id="NBSK02000005">
    <property type="protein sequence ID" value="KAJ0208563.1"/>
    <property type="molecule type" value="Genomic_DNA"/>
</dbReference>
<dbReference type="AlphaFoldDB" id="A0A9R1VNX5"/>
<feature type="domain" description="Disease resistance protein Roq1-like winged-helix" evidence="4">
    <location>
        <begin position="277"/>
        <end position="345"/>
    </location>
</feature>
<dbReference type="GO" id="GO:0043531">
    <property type="term" value="F:ADP binding"/>
    <property type="evidence" value="ECO:0007669"/>
    <property type="project" value="InterPro"/>
</dbReference>
<dbReference type="PRINTS" id="PR00364">
    <property type="entry name" value="DISEASERSIST"/>
</dbReference>
<evidence type="ECO:0000256" key="2">
    <source>
        <dbReference type="ARBA" id="ARBA00022737"/>
    </source>
</evidence>
<dbReference type="Pfam" id="PF23282">
    <property type="entry name" value="WHD_ROQ1"/>
    <property type="match status" value="1"/>
</dbReference>
<evidence type="ECO:0000313" key="6">
    <source>
        <dbReference type="Proteomes" id="UP000235145"/>
    </source>
</evidence>
<dbReference type="Gene3D" id="3.80.10.10">
    <property type="entry name" value="Ribonuclease Inhibitor"/>
    <property type="match status" value="1"/>
</dbReference>
<proteinExistence type="predicted"/>
<organism evidence="5 6">
    <name type="scientific">Lactuca sativa</name>
    <name type="common">Garden lettuce</name>
    <dbReference type="NCBI Taxonomy" id="4236"/>
    <lineage>
        <taxon>Eukaryota</taxon>
        <taxon>Viridiplantae</taxon>
        <taxon>Streptophyta</taxon>
        <taxon>Embryophyta</taxon>
        <taxon>Tracheophyta</taxon>
        <taxon>Spermatophyta</taxon>
        <taxon>Magnoliopsida</taxon>
        <taxon>eudicotyledons</taxon>
        <taxon>Gunneridae</taxon>
        <taxon>Pentapetalae</taxon>
        <taxon>asterids</taxon>
        <taxon>campanulids</taxon>
        <taxon>Asterales</taxon>
        <taxon>Asteraceae</taxon>
        <taxon>Cichorioideae</taxon>
        <taxon>Cichorieae</taxon>
        <taxon>Lactucinae</taxon>
        <taxon>Lactuca</taxon>
    </lineage>
</organism>
<feature type="domain" description="NB-ARC" evidence="3">
    <location>
        <begin position="32"/>
        <end position="206"/>
    </location>
</feature>
<dbReference type="InterPro" id="IPR002182">
    <property type="entry name" value="NB-ARC"/>
</dbReference>
<keyword evidence="2" id="KW-0677">Repeat</keyword>
<dbReference type="Gene3D" id="3.40.50.300">
    <property type="entry name" value="P-loop containing nucleotide triphosphate hydrolases"/>
    <property type="match status" value="1"/>
</dbReference>
<evidence type="ECO:0008006" key="7">
    <source>
        <dbReference type="Google" id="ProtNLM"/>
    </source>
</evidence>
<dbReference type="GO" id="GO:0006952">
    <property type="term" value="P:defense response"/>
    <property type="evidence" value="ECO:0007669"/>
    <property type="project" value="InterPro"/>
</dbReference>
<accession>A0A9R1VNX5</accession>
<dbReference type="PANTHER" id="PTHR11017">
    <property type="entry name" value="LEUCINE-RICH REPEAT-CONTAINING PROTEIN"/>
    <property type="match status" value="1"/>
</dbReference>
<keyword evidence="1" id="KW-0433">Leucine-rich repeat</keyword>
<comment type="caution">
    <text evidence="5">The sequence shown here is derived from an EMBL/GenBank/DDBJ whole genome shotgun (WGS) entry which is preliminary data.</text>
</comment>